<dbReference type="PANTHER" id="PTHR48107">
    <property type="entry name" value="NADPH-DEPENDENT ALDEHYDE REDUCTASE-LIKE PROTEIN, CHLOROPLASTIC-RELATED"/>
    <property type="match status" value="1"/>
</dbReference>
<dbReference type="PROSITE" id="PS00061">
    <property type="entry name" value="ADH_SHORT"/>
    <property type="match status" value="1"/>
</dbReference>
<evidence type="ECO:0000313" key="4">
    <source>
        <dbReference type="EMBL" id="SFK87448.1"/>
    </source>
</evidence>
<name>A0A1I4D1N3_9PSEU</name>
<dbReference type="InterPro" id="IPR036291">
    <property type="entry name" value="NAD(P)-bd_dom_sf"/>
</dbReference>
<dbReference type="OrthoDB" id="9803333at2"/>
<dbReference type="RefSeq" id="WP_091516665.1">
    <property type="nucleotide sequence ID" value="NZ_FORP01000040.1"/>
</dbReference>
<dbReference type="SUPFAM" id="SSF51735">
    <property type="entry name" value="NAD(P)-binding Rossmann-fold domains"/>
    <property type="match status" value="1"/>
</dbReference>
<dbReference type="InterPro" id="IPR057326">
    <property type="entry name" value="KR_dom"/>
</dbReference>
<keyword evidence="5" id="KW-1185">Reference proteome</keyword>
<dbReference type="STRING" id="115433.SAMN05421835_14014"/>
<dbReference type="Proteomes" id="UP000199025">
    <property type="component" value="Unassembled WGS sequence"/>
</dbReference>
<dbReference type="PRINTS" id="PR00081">
    <property type="entry name" value="GDHRDH"/>
</dbReference>
<dbReference type="Pfam" id="PF13561">
    <property type="entry name" value="adh_short_C2"/>
    <property type="match status" value="1"/>
</dbReference>
<accession>A0A1I4D1N3</accession>
<evidence type="ECO:0000313" key="5">
    <source>
        <dbReference type="Proteomes" id="UP000199025"/>
    </source>
</evidence>
<dbReference type="AlphaFoldDB" id="A0A1I4D1N3"/>
<keyword evidence="2" id="KW-0560">Oxidoreductase</keyword>
<gene>
    <name evidence="4" type="ORF">SAMN05421835_14014</name>
</gene>
<dbReference type="EMBL" id="FORP01000040">
    <property type="protein sequence ID" value="SFK87448.1"/>
    <property type="molecule type" value="Genomic_DNA"/>
</dbReference>
<dbReference type="GO" id="GO:0016614">
    <property type="term" value="F:oxidoreductase activity, acting on CH-OH group of donors"/>
    <property type="evidence" value="ECO:0007669"/>
    <property type="project" value="UniProtKB-ARBA"/>
</dbReference>
<protein>
    <submittedName>
        <fullName evidence="4">3-oxoacyl-[acyl-carrier protein] reductase</fullName>
    </submittedName>
</protein>
<sequence length="236" mass="24369">MAVALITGSARGIGRAIARKLAVDGFDVVVNHRSNAEAAREVVLEVESAGRKAIAVQADIGAPEGLRDLFRATEEHFGRLDVFVGNAAATALAPIAEMSDADFDLLWRTNARATFIGLRESARRMRDGGRIVIISSGSVVALNPGSGPYSATKAAGDALVRMAARELGPRGITVNSVLPGPTRTDMLTVDPGLIAAQTPLGRIGEPGDIADVVSFLVSPAGSWVTGQTLGVGGGLF</sequence>
<dbReference type="InterPro" id="IPR020904">
    <property type="entry name" value="Sc_DH/Rdtase_CS"/>
</dbReference>
<dbReference type="SMART" id="SM00822">
    <property type="entry name" value="PKS_KR"/>
    <property type="match status" value="1"/>
</dbReference>
<dbReference type="PANTHER" id="PTHR48107:SF7">
    <property type="entry name" value="RE15974P"/>
    <property type="match status" value="1"/>
</dbReference>
<comment type="similarity">
    <text evidence="1">Belongs to the short-chain dehydrogenases/reductases (SDR) family.</text>
</comment>
<evidence type="ECO:0000259" key="3">
    <source>
        <dbReference type="SMART" id="SM00822"/>
    </source>
</evidence>
<reference evidence="4 5" key="1">
    <citation type="submission" date="2016-10" db="EMBL/GenBank/DDBJ databases">
        <authorList>
            <person name="de Groot N.N."/>
        </authorList>
    </citation>
    <scope>NUCLEOTIDE SEQUENCE [LARGE SCALE GENOMIC DNA]</scope>
    <source>
        <strain evidence="4 5">DSM 44468</strain>
    </source>
</reference>
<dbReference type="InterPro" id="IPR002347">
    <property type="entry name" value="SDR_fam"/>
</dbReference>
<proteinExistence type="inferred from homology"/>
<dbReference type="PRINTS" id="PR00080">
    <property type="entry name" value="SDRFAMILY"/>
</dbReference>
<dbReference type="FunFam" id="3.40.50.720:FF:000084">
    <property type="entry name" value="Short-chain dehydrogenase reductase"/>
    <property type="match status" value="1"/>
</dbReference>
<evidence type="ECO:0000256" key="2">
    <source>
        <dbReference type="ARBA" id="ARBA00023002"/>
    </source>
</evidence>
<evidence type="ECO:0000256" key="1">
    <source>
        <dbReference type="ARBA" id="ARBA00006484"/>
    </source>
</evidence>
<dbReference type="Gene3D" id="3.40.50.720">
    <property type="entry name" value="NAD(P)-binding Rossmann-like Domain"/>
    <property type="match status" value="1"/>
</dbReference>
<feature type="domain" description="Ketoreductase" evidence="3">
    <location>
        <begin position="2"/>
        <end position="181"/>
    </location>
</feature>
<organism evidence="4 5">
    <name type="scientific">Amycolatopsis sacchari</name>
    <dbReference type="NCBI Taxonomy" id="115433"/>
    <lineage>
        <taxon>Bacteria</taxon>
        <taxon>Bacillati</taxon>
        <taxon>Actinomycetota</taxon>
        <taxon>Actinomycetes</taxon>
        <taxon>Pseudonocardiales</taxon>
        <taxon>Pseudonocardiaceae</taxon>
        <taxon>Amycolatopsis</taxon>
    </lineage>
</organism>